<reference evidence="2 3" key="1">
    <citation type="submission" date="2020-03" db="EMBL/GenBank/DDBJ databases">
        <title>Isolation and identification of active actinomycetes.</title>
        <authorList>
            <person name="Sun X."/>
        </authorList>
    </citation>
    <scope>NUCLEOTIDE SEQUENCE [LARGE SCALE GENOMIC DNA]</scope>
    <source>
        <strain evidence="2 3">NEAU-D13</strain>
    </source>
</reference>
<dbReference type="EMBL" id="JAAMPJ010000014">
    <property type="protein sequence ID" value="NGY65053.1"/>
    <property type="molecule type" value="Genomic_DNA"/>
</dbReference>
<keyword evidence="3" id="KW-1185">Reference proteome</keyword>
<feature type="region of interest" description="Disordered" evidence="1">
    <location>
        <begin position="21"/>
        <end position="85"/>
    </location>
</feature>
<organism evidence="2 3">
    <name type="scientific">Lentzea alba</name>
    <dbReference type="NCBI Taxonomy" id="2714351"/>
    <lineage>
        <taxon>Bacteria</taxon>
        <taxon>Bacillati</taxon>
        <taxon>Actinomycetota</taxon>
        <taxon>Actinomycetes</taxon>
        <taxon>Pseudonocardiales</taxon>
        <taxon>Pseudonocardiaceae</taxon>
        <taxon>Lentzea</taxon>
    </lineage>
</organism>
<name>A0A7C9VVK1_9PSEU</name>
<evidence type="ECO:0000313" key="3">
    <source>
        <dbReference type="Proteomes" id="UP000481360"/>
    </source>
</evidence>
<accession>A0A7C9VVK1</accession>
<gene>
    <name evidence="2" type="ORF">G7043_39685</name>
</gene>
<dbReference type="AlphaFoldDB" id="A0A7C9VVK1"/>
<proteinExistence type="predicted"/>
<dbReference type="RefSeq" id="WP_166053845.1">
    <property type="nucleotide sequence ID" value="NZ_JAAMPJ010000014.1"/>
</dbReference>
<evidence type="ECO:0000313" key="2">
    <source>
        <dbReference type="EMBL" id="NGY65053.1"/>
    </source>
</evidence>
<comment type="caution">
    <text evidence="2">The sequence shown here is derived from an EMBL/GenBank/DDBJ whole genome shotgun (WGS) entry which is preliminary data.</text>
</comment>
<protein>
    <submittedName>
        <fullName evidence="2">Uncharacterized protein</fullName>
    </submittedName>
</protein>
<feature type="compositionally biased region" description="Basic and acidic residues" evidence="1">
    <location>
        <begin position="69"/>
        <end position="85"/>
    </location>
</feature>
<sequence length="85" mass="9573">MDGLTAEAIGEKWLSLTNEQRSELLSQRRENQLNEKALDEAPTNHGENEQPSRSASTPIPSFSPSSSHQSKELRHAQEVLHRTRP</sequence>
<dbReference type="Proteomes" id="UP000481360">
    <property type="component" value="Unassembled WGS sequence"/>
</dbReference>
<feature type="compositionally biased region" description="Low complexity" evidence="1">
    <location>
        <begin position="54"/>
        <end position="68"/>
    </location>
</feature>
<evidence type="ECO:0000256" key="1">
    <source>
        <dbReference type="SAM" id="MobiDB-lite"/>
    </source>
</evidence>
<feature type="compositionally biased region" description="Basic and acidic residues" evidence="1">
    <location>
        <begin position="21"/>
        <end position="39"/>
    </location>
</feature>